<sequence length="549" mass="60991">MLWHILILPLALALPQVRNDHSSTCRFAPSFTLSDIRADPEAFAKQVARAEGAFHADGIGYNQANGMTYDGTSLNYTTGLVNTTGLHPFSAASKESLQLMMYAKVLSGDPLAAVWLRPDGDVEQAKDEVIGILKTKLQVLGRFNQTFPGFGGLLPWFYSNETDLRPTWDWVDRIPALDNGEMLWAAYAVVAAMEDCARDDWKEVQSGWQEWLDYTKTTAAKLFYHGEGRVCAVVRLNQSLHVDDPGQNITCEGSPPGLLDDPYEGELFTWWLYFFAPQLSDQDRELLWTTKRAKLQLTEYTGSVVDTADSATPLVVNYTGRSVVTPLPGGQSITVQKGFWFSAHEQWKLLEMPYLDNKLVYRLFHNAERARTCDAFLSSNPGMFASVNNVTNLTTLDLEGYISPAGIPSISFNQAQELDMITPYATFPTMLFDRATGLAWYKNMLDGPKMQNPYGSTESVRRDGTAVSALVTWDSKITTLVAILGGVGDLVGAKMRRDGVYDSFMTVLQREYAMVFGENGEKIKGEDVELCWPKAAVPLDIPDFTSCSA</sequence>
<gene>
    <name evidence="2" type="ORF">DB88DRAFT_486421</name>
</gene>
<dbReference type="EMBL" id="JAODAN010000004">
    <property type="protein sequence ID" value="KAK1924690.1"/>
    <property type="molecule type" value="Genomic_DNA"/>
</dbReference>
<accession>A0AAD9FR38</accession>
<comment type="caution">
    <text evidence="2">The sequence shown here is derived from an EMBL/GenBank/DDBJ whole genome shotgun (WGS) entry which is preliminary data.</text>
</comment>
<dbReference type="InterPro" id="IPR058773">
    <property type="entry name" value="SGL_GH162"/>
</dbReference>
<evidence type="ECO:0000259" key="1">
    <source>
        <dbReference type="Pfam" id="PF26157"/>
    </source>
</evidence>
<name>A0AAD9FR38_PAPLA</name>
<protein>
    <submittedName>
        <fullName evidence="2">GPI anchored protein</fullName>
    </submittedName>
</protein>
<feature type="domain" description="Endo-beta-1,2-glucanase SGL" evidence="1">
    <location>
        <begin position="331"/>
        <end position="548"/>
    </location>
</feature>
<organism evidence="2 3">
    <name type="scientific">Papiliotrema laurentii</name>
    <name type="common">Cryptococcus laurentii</name>
    <dbReference type="NCBI Taxonomy" id="5418"/>
    <lineage>
        <taxon>Eukaryota</taxon>
        <taxon>Fungi</taxon>
        <taxon>Dikarya</taxon>
        <taxon>Basidiomycota</taxon>
        <taxon>Agaricomycotina</taxon>
        <taxon>Tremellomycetes</taxon>
        <taxon>Tremellales</taxon>
        <taxon>Rhynchogastremaceae</taxon>
        <taxon>Papiliotrema</taxon>
    </lineage>
</organism>
<dbReference type="CDD" id="cd24165">
    <property type="entry name" value="TfSGL-like"/>
    <property type="match status" value="1"/>
</dbReference>
<evidence type="ECO:0000313" key="2">
    <source>
        <dbReference type="EMBL" id="KAK1924690.1"/>
    </source>
</evidence>
<proteinExistence type="predicted"/>
<dbReference type="Proteomes" id="UP001182556">
    <property type="component" value="Unassembled WGS sequence"/>
</dbReference>
<dbReference type="AlphaFoldDB" id="A0AAD9FR38"/>
<reference evidence="2" key="1">
    <citation type="submission" date="2023-02" db="EMBL/GenBank/DDBJ databases">
        <title>Identification and recombinant expression of a fungal hydrolase from Papiliotrema laurentii that hydrolyzes apple cutin and clears colloidal polyester polyurethane.</title>
        <authorList>
            <consortium name="DOE Joint Genome Institute"/>
            <person name="Roman V.A."/>
            <person name="Bojanowski C."/>
            <person name="Crable B.R."/>
            <person name="Wagner D.N."/>
            <person name="Hung C.S."/>
            <person name="Nadeau L.J."/>
            <person name="Schratz L."/>
            <person name="Haridas S."/>
            <person name="Pangilinan J."/>
            <person name="Lipzen A."/>
            <person name="Na H."/>
            <person name="Yan M."/>
            <person name="Ng V."/>
            <person name="Grigoriev I.V."/>
            <person name="Spatafora J.W."/>
            <person name="Barlow D."/>
            <person name="Biffinger J."/>
            <person name="Kelley-Loughnane N."/>
            <person name="Varaljay V.A."/>
            <person name="Crookes-Goodson W.J."/>
        </authorList>
    </citation>
    <scope>NUCLEOTIDE SEQUENCE</scope>
    <source>
        <strain evidence="2">5307AH</strain>
    </source>
</reference>
<dbReference type="Pfam" id="PF26157">
    <property type="entry name" value="SGL_GH162"/>
    <property type="match status" value="2"/>
</dbReference>
<keyword evidence="3" id="KW-1185">Reference proteome</keyword>
<feature type="domain" description="Endo-beta-1,2-glucanase SGL" evidence="1">
    <location>
        <begin position="67"/>
        <end position="303"/>
    </location>
</feature>
<evidence type="ECO:0000313" key="3">
    <source>
        <dbReference type="Proteomes" id="UP001182556"/>
    </source>
</evidence>